<dbReference type="Pfam" id="PF13621">
    <property type="entry name" value="Cupin_8"/>
    <property type="match status" value="1"/>
</dbReference>
<name>A0A1U7LWQ4_NEOID</name>
<dbReference type="SUPFAM" id="SSF51197">
    <property type="entry name" value="Clavaminate synthase-like"/>
    <property type="match status" value="1"/>
</dbReference>
<dbReference type="Gene3D" id="2.60.120.650">
    <property type="entry name" value="Cupin"/>
    <property type="match status" value="1"/>
</dbReference>
<dbReference type="GO" id="GO:0005634">
    <property type="term" value="C:nucleus"/>
    <property type="evidence" value="ECO:0007669"/>
    <property type="project" value="TreeGrafter"/>
</dbReference>
<sequence length="454" mass="51550">MVFCCLITSFIMVKFINPPHPLGIKPFGNAFLACSNSRYNLGALASLSDELLLEICGFFSLTHLLHFGSLSKACYAFGSAEELWKNLVVRKAQSDCIWRGSWRKTALNMTDAEVAHIHIDNFYSDILYRPYMNAFIDLSGLPRDDTIPRLSNLSQDEFSTKWSNQPFILTEVVPKWSASHWDIDYLLEKHGDHIFRAECVDWKLRTYIDYLRNNQDESPLYLFDKGFVEKEGGTLGDDYQSPYEVFGRDYFEILGADRPDYRWLIIGPARSGSTFHKDPNGTSAWNAVITGAKFWIMFPPNQTPPGVFVTPDEAEVTSPSSIAEWVSGFLPEARRTGCLEGVCHAGEILHVPSGWWHLVVNLSESIAITQNFVPEAHLPKVLSFLKNKPDQISGFKDCKDAYEEFEKQLEHNFPEELARAKGKITASRGPKKHKWNQLRASETSMSFSFGFADE</sequence>
<keyword evidence="3" id="KW-1185">Reference proteome</keyword>
<dbReference type="OMA" id="WPAYKNW"/>
<proteinExistence type="predicted"/>
<dbReference type="SUPFAM" id="SSF81383">
    <property type="entry name" value="F-box domain"/>
    <property type="match status" value="1"/>
</dbReference>
<dbReference type="InterPro" id="IPR050910">
    <property type="entry name" value="JMJD6_ArgDemeth/LysHydrox"/>
</dbReference>
<dbReference type="STRING" id="1198029.A0A1U7LWQ4"/>
<dbReference type="EMBL" id="LXFE01000120">
    <property type="protein sequence ID" value="OLL27110.1"/>
    <property type="molecule type" value="Genomic_DNA"/>
</dbReference>
<feature type="domain" description="JmjC" evidence="1">
    <location>
        <begin position="230"/>
        <end position="389"/>
    </location>
</feature>
<evidence type="ECO:0000313" key="2">
    <source>
        <dbReference type="EMBL" id="OLL27110.1"/>
    </source>
</evidence>
<dbReference type="AlphaFoldDB" id="A0A1U7LWQ4"/>
<comment type="caution">
    <text evidence="2">The sequence shown here is derived from an EMBL/GenBank/DDBJ whole genome shotgun (WGS) entry which is preliminary data.</text>
</comment>
<gene>
    <name evidence="2" type="ORF">NEOLI_003095</name>
</gene>
<evidence type="ECO:0000259" key="1">
    <source>
        <dbReference type="PROSITE" id="PS51184"/>
    </source>
</evidence>
<dbReference type="InterPro" id="IPR041667">
    <property type="entry name" value="Cupin_8"/>
</dbReference>
<dbReference type="OrthoDB" id="424465at2759"/>
<dbReference type="PANTHER" id="PTHR12480:SF21">
    <property type="entry name" value="JMJC DOMAIN-CONTAINING PROTEIN 8"/>
    <property type="match status" value="1"/>
</dbReference>
<dbReference type="PROSITE" id="PS51184">
    <property type="entry name" value="JMJC"/>
    <property type="match status" value="1"/>
</dbReference>
<dbReference type="PANTHER" id="PTHR12480">
    <property type="entry name" value="ARGININE DEMETHYLASE AND LYSYL-HYDROXYLASE JMJD"/>
    <property type="match status" value="1"/>
</dbReference>
<evidence type="ECO:0000313" key="3">
    <source>
        <dbReference type="Proteomes" id="UP000186594"/>
    </source>
</evidence>
<dbReference type="Proteomes" id="UP000186594">
    <property type="component" value="Unassembled WGS sequence"/>
</dbReference>
<dbReference type="SMART" id="SM00558">
    <property type="entry name" value="JmjC"/>
    <property type="match status" value="1"/>
</dbReference>
<protein>
    <submittedName>
        <fullName evidence="2">F-box protein</fullName>
    </submittedName>
</protein>
<dbReference type="InterPro" id="IPR036047">
    <property type="entry name" value="F-box-like_dom_sf"/>
</dbReference>
<dbReference type="InterPro" id="IPR003347">
    <property type="entry name" value="JmjC_dom"/>
</dbReference>
<accession>A0A1U7LWQ4</accession>
<dbReference type="GO" id="GO:0000987">
    <property type="term" value="F:cis-regulatory region sequence-specific DNA binding"/>
    <property type="evidence" value="ECO:0007669"/>
    <property type="project" value="TreeGrafter"/>
</dbReference>
<reference evidence="2 3" key="1">
    <citation type="submission" date="2016-04" db="EMBL/GenBank/DDBJ databases">
        <title>Evolutionary innovation and constraint leading to complex multicellularity in the Ascomycota.</title>
        <authorList>
            <person name="Cisse O."/>
            <person name="Nguyen A."/>
            <person name="Hewitt D.A."/>
            <person name="Jedd G."/>
            <person name="Stajich J.E."/>
        </authorList>
    </citation>
    <scope>NUCLEOTIDE SEQUENCE [LARGE SCALE GENOMIC DNA]</scope>
    <source>
        <strain evidence="2 3">DAH-3</strain>
    </source>
</reference>
<dbReference type="Gene3D" id="1.20.1280.50">
    <property type="match status" value="1"/>
</dbReference>
<organism evidence="2 3">
    <name type="scientific">Neolecta irregularis (strain DAH-3)</name>
    <dbReference type="NCBI Taxonomy" id="1198029"/>
    <lineage>
        <taxon>Eukaryota</taxon>
        <taxon>Fungi</taxon>
        <taxon>Dikarya</taxon>
        <taxon>Ascomycota</taxon>
        <taxon>Taphrinomycotina</taxon>
        <taxon>Neolectales</taxon>
        <taxon>Neolectaceae</taxon>
        <taxon>Neolecta</taxon>
    </lineage>
</organism>